<comment type="caution">
    <text evidence="1">The sequence shown here is derived from an EMBL/GenBank/DDBJ whole genome shotgun (WGS) entry which is preliminary data.</text>
</comment>
<evidence type="ECO:0000313" key="1">
    <source>
        <dbReference type="EMBL" id="MEQ2311534.1"/>
    </source>
</evidence>
<gene>
    <name evidence="1" type="ORF">AMECASPLE_021089</name>
</gene>
<organism evidence="1 2">
    <name type="scientific">Ameca splendens</name>
    <dbReference type="NCBI Taxonomy" id="208324"/>
    <lineage>
        <taxon>Eukaryota</taxon>
        <taxon>Metazoa</taxon>
        <taxon>Chordata</taxon>
        <taxon>Craniata</taxon>
        <taxon>Vertebrata</taxon>
        <taxon>Euteleostomi</taxon>
        <taxon>Actinopterygii</taxon>
        <taxon>Neopterygii</taxon>
        <taxon>Teleostei</taxon>
        <taxon>Neoteleostei</taxon>
        <taxon>Acanthomorphata</taxon>
        <taxon>Ovalentaria</taxon>
        <taxon>Atherinomorphae</taxon>
        <taxon>Cyprinodontiformes</taxon>
        <taxon>Goodeidae</taxon>
        <taxon>Ameca</taxon>
    </lineage>
</organism>
<name>A0ABV0ZZ45_9TELE</name>
<accession>A0ABV0ZZ45</accession>
<proteinExistence type="predicted"/>
<reference evidence="1 2" key="1">
    <citation type="submission" date="2021-06" db="EMBL/GenBank/DDBJ databases">
        <authorList>
            <person name="Palmer J.M."/>
        </authorList>
    </citation>
    <scope>NUCLEOTIDE SEQUENCE [LARGE SCALE GENOMIC DNA]</scope>
    <source>
        <strain evidence="1 2">AS_MEX2019</strain>
        <tissue evidence="1">Muscle</tissue>
    </source>
</reference>
<keyword evidence="2" id="KW-1185">Reference proteome</keyword>
<protein>
    <submittedName>
        <fullName evidence="1">Uncharacterized protein</fullName>
    </submittedName>
</protein>
<sequence length="108" mass="12166">MNTSIKVLTQCPDGKTTAMKSPQVQQISEKIQKPSKSFHFRHTGLRMLPCIIHGFVSLPGKQVYPLWKEHGSRVISILAELKISEMMSFKVMGLKCGGLLQDLKCHAW</sequence>
<evidence type="ECO:0000313" key="2">
    <source>
        <dbReference type="Proteomes" id="UP001469553"/>
    </source>
</evidence>
<dbReference type="EMBL" id="JAHRIP010077033">
    <property type="protein sequence ID" value="MEQ2311534.1"/>
    <property type="molecule type" value="Genomic_DNA"/>
</dbReference>
<dbReference type="Proteomes" id="UP001469553">
    <property type="component" value="Unassembled WGS sequence"/>
</dbReference>